<evidence type="ECO:0000259" key="4">
    <source>
        <dbReference type="Pfam" id="PF24208"/>
    </source>
</evidence>
<dbReference type="STRING" id="346185.AAY42_16550"/>
<evidence type="ECO:0000256" key="1">
    <source>
        <dbReference type="ARBA" id="ARBA00022729"/>
    </source>
</evidence>
<dbReference type="Gene3D" id="2.80.10.50">
    <property type="match status" value="1"/>
</dbReference>
<dbReference type="Pfam" id="PF18962">
    <property type="entry name" value="Por_Secre_tail"/>
    <property type="match status" value="1"/>
</dbReference>
<dbReference type="CDD" id="cd00161">
    <property type="entry name" value="beta-trefoil_Ricin-like"/>
    <property type="match status" value="1"/>
</dbReference>
<organism evidence="5 6">
    <name type="scientific">Flagellimonas eckloniae</name>
    <dbReference type="NCBI Taxonomy" id="346185"/>
    <lineage>
        <taxon>Bacteria</taxon>
        <taxon>Pseudomonadati</taxon>
        <taxon>Bacteroidota</taxon>
        <taxon>Flavobacteriia</taxon>
        <taxon>Flavobacteriales</taxon>
        <taxon>Flavobacteriaceae</taxon>
        <taxon>Flagellimonas</taxon>
    </lineage>
</organism>
<dbReference type="Pfam" id="PF24208">
    <property type="entry name" value="Beta-tre_PLH30"/>
    <property type="match status" value="1"/>
</dbReference>
<dbReference type="InterPro" id="IPR057036">
    <property type="entry name" value="Beta-tre_PLH30"/>
</dbReference>
<dbReference type="SUPFAM" id="SSF50370">
    <property type="entry name" value="Ricin B-like lectins"/>
    <property type="match status" value="1"/>
</dbReference>
<dbReference type="AlphaFoldDB" id="A0A0Q1DR24"/>
<reference evidence="5 6" key="1">
    <citation type="submission" date="2015-04" db="EMBL/GenBank/DDBJ databases">
        <title>Complete genome of flavobacterium.</title>
        <authorList>
            <person name="Kwon Y.M."/>
            <person name="Kim S.-J."/>
        </authorList>
    </citation>
    <scope>NUCLEOTIDE SEQUENCE [LARGE SCALE GENOMIC DNA]</scope>
    <source>
        <strain evidence="5 6">DK169</strain>
    </source>
</reference>
<feature type="domain" description="Secretion system C-terminal sorting" evidence="3">
    <location>
        <begin position="430"/>
        <end position="500"/>
    </location>
</feature>
<gene>
    <name evidence="5" type="ORF">AAY42_16550</name>
</gene>
<evidence type="ECO:0000256" key="2">
    <source>
        <dbReference type="SAM" id="MobiDB-lite"/>
    </source>
</evidence>
<dbReference type="NCBIfam" id="TIGR04183">
    <property type="entry name" value="Por_Secre_tail"/>
    <property type="match status" value="1"/>
</dbReference>
<protein>
    <submittedName>
        <fullName evidence="5">Uncharacterized protein</fullName>
    </submittedName>
</protein>
<feature type="domain" description="Endo-acting ulvan lyase beta-trefoil" evidence="4">
    <location>
        <begin position="280"/>
        <end position="402"/>
    </location>
</feature>
<evidence type="ECO:0000313" key="6">
    <source>
        <dbReference type="Proteomes" id="UP000050827"/>
    </source>
</evidence>
<name>A0A0Q1DR24_9FLAO</name>
<feature type="region of interest" description="Disordered" evidence="2">
    <location>
        <begin position="20"/>
        <end position="52"/>
    </location>
</feature>
<comment type="caution">
    <text evidence="5">The sequence shown here is derived from an EMBL/GenBank/DDBJ whole genome shotgun (WGS) entry which is preliminary data.</text>
</comment>
<evidence type="ECO:0000259" key="3">
    <source>
        <dbReference type="Pfam" id="PF18962"/>
    </source>
</evidence>
<dbReference type="InterPro" id="IPR035992">
    <property type="entry name" value="Ricin_B-like_lectins"/>
</dbReference>
<dbReference type="Proteomes" id="UP000050827">
    <property type="component" value="Unassembled WGS sequence"/>
</dbReference>
<accession>A0A0Q1DR24</accession>
<keyword evidence="1" id="KW-0732">Signal</keyword>
<dbReference type="EMBL" id="LCTZ01000002">
    <property type="protein sequence ID" value="KQC31321.1"/>
    <property type="molecule type" value="Genomic_DNA"/>
</dbReference>
<evidence type="ECO:0000313" key="5">
    <source>
        <dbReference type="EMBL" id="KQC31321.1"/>
    </source>
</evidence>
<dbReference type="InterPro" id="IPR026444">
    <property type="entry name" value="Secre_tail"/>
</dbReference>
<keyword evidence="6" id="KW-1185">Reference proteome</keyword>
<sequence length="502" mass="56396">MAQVLWYGDPNEDVRTVFRRLDPDGNSNPSGSQCVDDSNNPPTVSTPTDSDFGKYWRITKPTSRKRAEFARTNGFIPQEGQTYYIGWRWRINSTPNLNDGIAVFQWKTDPGGNTNSNKQNYAFNMGYDGNELSINAYGPAEPNWNRPGSINQRKTTIWKKNVSENSWVSLVFRVKVDRDFDNSNNRYNGFIEFWFNGSKQTLMNSDFDEYQVVLANDNKRAYHRTNDGSEVYMKWGSYNENACDYRILTDFDDMRVAETYSEARPEPAGSTGGSSIEGTYRFKNVATGLYMDSNGATVASSSSPSGSDRLWRVVESAPGLYNIDSEFSGGRGVLDTNGNGVVVGSNIEPVVTTDDKEWSVESVSGNIYRFKNNFTGRGYLAVNTSTGIVEYTNTWNGARAQWTLESVSTNLTTQLLIPEDLEEVASDSKLYPNPVSYSLRIDTLEEMNTINVYDLSGRKVKSEHIEGNSTYSQLDVSALSKGIYVLEIIGKNETVRKKFVKE</sequence>
<proteinExistence type="predicted"/>
<feature type="compositionally biased region" description="Polar residues" evidence="2">
    <location>
        <begin position="25"/>
        <end position="49"/>
    </location>
</feature>